<comment type="similarity">
    <text evidence="1">Belongs to the UPF0177 family.</text>
</comment>
<evidence type="ECO:0000256" key="2">
    <source>
        <dbReference type="SAM" id="Phobius"/>
    </source>
</evidence>
<dbReference type="PATRIC" id="fig|1302.21.peg.384"/>
<dbReference type="AlphaFoldDB" id="A0A139NDJ9"/>
<organism evidence="4 5">
    <name type="scientific">Streptococcus gordonii</name>
    <dbReference type="NCBI Taxonomy" id="1302"/>
    <lineage>
        <taxon>Bacteria</taxon>
        <taxon>Bacillati</taxon>
        <taxon>Bacillota</taxon>
        <taxon>Bacilli</taxon>
        <taxon>Lactobacillales</taxon>
        <taxon>Streptococcaceae</taxon>
        <taxon>Streptococcus</taxon>
    </lineage>
</organism>
<dbReference type="GO" id="GO:0004175">
    <property type="term" value="F:endopeptidase activity"/>
    <property type="evidence" value="ECO:0007669"/>
    <property type="project" value="UniProtKB-ARBA"/>
</dbReference>
<sequence>MTNSAKIGKKYFYTTIICLFLMAVLSLTKIIPELSLSGLTVLIGILFFFVLEHFDKKSHIESGLRFKSFFDDLKKQGVILLVLFPVGSAVATLLIGDMVFKGAFTSHVLGRTNGMLSFDKIPLLMVQIIIAALGEEIAWRGFFLGKSMRILPFWLCAILSSLLFAIAHISSGSVGLVSYDIFMIFVDSIIYALMYKKSGNCLISALSHILGNATGILLLMMYS</sequence>
<feature type="transmembrane region" description="Helical" evidence="2">
    <location>
        <begin position="201"/>
        <end position="222"/>
    </location>
</feature>
<comment type="caution">
    <text evidence="4">The sequence shown here is derived from an EMBL/GenBank/DDBJ whole genome shotgun (WGS) entry which is preliminary data.</text>
</comment>
<dbReference type="InterPro" id="IPR003675">
    <property type="entry name" value="Rce1/LyrA-like_dom"/>
</dbReference>
<dbReference type="GO" id="GO:0080120">
    <property type="term" value="P:CAAX-box protein maturation"/>
    <property type="evidence" value="ECO:0007669"/>
    <property type="project" value="UniProtKB-ARBA"/>
</dbReference>
<evidence type="ECO:0000313" key="5">
    <source>
        <dbReference type="Proteomes" id="UP000070096"/>
    </source>
</evidence>
<feature type="transmembrane region" description="Helical" evidence="2">
    <location>
        <begin position="37"/>
        <end position="55"/>
    </location>
</feature>
<name>A0A139NDJ9_STRGN</name>
<reference evidence="4 5" key="1">
    <citation type="submission" date="2016-01" db="EMBL/GenBank/DDBJ databases">
        <title>Highly variable Streptococcus oralis are common among viridans streptococci isolated from primates.</title>
        <authorList>
            <person name="Denapaite D."/>
            <person name="Rieger M."/>
            <person name="Koendgen S."/>
            <person name="Brueckner R."/>
            <person name="Ochigava I."/>
            <person name="Kappeler P."/>
            <person name="Maetz-Rensing K."/>
            <person name="Leendertz F."/>
            <person name="Hakenbeck R."/>
        </authorList>
    </citation>
    <scope>NUCLEOTIDE SEQUENCE [LARGE SCALE GENOMIC DNA]</scope>
    <source>
        <strain evidence="4 5">DD07</strain>
    </source>
</reference>
<gene>
    <name evidence="4" type="ORF">SGODD07_00339</name>
</gene>
<evidence type="ECO:0000313" key="4">
    <source>
        <dbReference type="EMBL" id="KXT73834.1"/>
    </source>
</evidence>
<evidence type="ECO:0000256" key="1">
    <source>
        <dbReference type="ARBA" id="ARBA00009067"/>
    </source>
</evidence>
<dbReference type="EMBL" id="LQRC01000058">
    <property type="protein sequence ID" value="KXT73834.1"/>
    <property type="molecule type" value="Genomic_DNA"/>
</dbReference>
<keyword evidence="2" id="KW-0812">Transmembrane</keyword>
<evidence type="ECO:0000259" key="3">
    <source>
        <dbReference type="Pfam" id="PF02517"/>
    </source>
</evidence>
<feature type="domain" description="CAAX prenyl protease 2/Lysostaphin resistance protein A-like" evidence="3">
    <location>
        <begin position="121"/>
        <end position="213"/>
    </location>
</feature>
<proteinExistence type="inferred from homology"/>
<dbReference type="Pfam" id="PF02517">
    <property type="entry name" value="Rce1-like"/>
    <property type="match status" value="1"/>
</dbReference>
<feature type="transmembrane region" description="Helical" evidence="2">
    <location>
        <begin position="120"/>
        <end position="139"/>
    </location>
</feature>
<dbReference type="Proteomes" id="UP000070096">
    <property type="component" value="Unassembled WGS sequence"/>
</dbReference>
<feature type="transmembrane region" description="Helical" evidence="2">
    <location>
        <begin position="12"/>
        <end position="31"/>
    </location>
</feature>
<accession>A0A139NDJ9</accession>
<feature type="transmembrane region" description="Helical" evidence="2">
    <location>
        <begin position="176"/>
        <end position="194"/>
    </location>
</feature>
<keyword evidence="2" id="KW-1133">Transmembrane helix</keyword>
<feature type="transmembrane region" description="Helical" evidence="2">
    <location>
        <begin position="151"/>
        <end position="170"/>
    </location>
</feature>
<keyword evidence="2" id="KW-0472">Membrane</keyword>
<feature type="transmembrane region" description="Helical" evidence="2">
    <location>
        <begin position="76"/>
        <end position="100"/>
    </location>
</feature>
<protein>
    <recommendedName>
        <fullName evidence="3">CAAX prenyl protease 2/Lysostaphin resistance protein A-like domain-containing protein</fullName>
    </recommendedName>
</protein>